<keyword evidence="1" id="KW-0802">TPR repeat</keyword>
<dbReference type="Pfam" id="PF12984">
    <property type="entry name" value="DUF3868"/>
    <property type="match status" value="1"/>
</dbReference>
<feature type="signal peptide" evidence="4">
    <location>
        <begin position="1"/>
        <end position="20"/>
    </location>
</feature>
<dbReference type="InterPro" id="IPR011990">
    <property type="entry name" value="TPR-like_helical_dom_sf"/>
</dbReference>
<keyword evidence="2" id="KW-0472">Membrane</keyword>
<dbReference type="AlphaFoldDB" id="A0A1T5EYT5"/>
<dbReference type="Proteomes" id="UP000190852">
    <property type="component" value="Unassembled WGS sequence"/>
</dbReference>
<dbReference type="SUPFAM" id="SSF48452">
    <property type="entry name" value="TPR-like"/>
    <property type="match status" value="1"/>
</dbReference>
<evidence type="ECO:0000313" key="6">
    <source>
        <dbReference type="EMBL" id="SKB89038.1"/>
    </source>
</evidence>
<dbReference type="InterPro" id="IPR024480">
    <property type="entry name" value="DUF3868"/>
</dbReference>
<proteinExistence type="predicted"/>
<feature type="coiled-coil region" evidence="3">
    <location>
        <begin position="415"/>
        <end position="480"/>
    </location>
</feature>
<evidence type="ECO:0000256" key="1">
    <source>
        <dbReference type="PROSITE-ProRule" id="PRU00339"/>
    </source>
</evidence>
<dbReference type="PROSITE" id="PS51123">
    <property type="entry name" value="OMPA_2"/>
    <property type="match status" value="1"/>
</dbReference>
<dbReference type="SUPFAM" id="SSF103088">
    <property type="entry name" value="OmpA-like"/>
    <property type="match status" value="1"/>
</dbReference>
<organism evidence="6 7">
    <name type="scientific">Parabacteroides chartae</name>
    <dbReference type="NCBI Taxonomy" id="1037355"/>
    <lineage>
        <taxon>Bacteria</taxon>
        <taxon>Pseudomonadati</taxon>
        <taxon>Bacteroidota</taxon>
        <taxon>Bacteroidia</taxon>
        <taxon>Bacteroidales</taxon>
        <taxon>Tannerellaceae</taxon>
        <taxon>Parabacteroides</taxon>
    </lineage>
</organism>
<dbReference type="Pfam" id="PF00691">
    <property type="entry name" value="OmpA"/>
    <property type="match status" value="1"/>
</dbReference>
<dbReference type="Gene3D" id="3.30.1330.60">
    <property type="entry name" value="OmpA-like domain"/>
    <property type="match status" value="1"/>
</dbReference>
<evidence type="ECO:0000256" key="3">
    <source>
        <dbReference type="SAM" id="Coils"/>
    </source>
</evidence>
<evidence type="ECO:0000313" key="7">
    <source>
        <dbReference type="Proteomes" id="UP000190852"/>
    </source>
</evidence>
<keyword evidence="3" id="KW-0175">Coiled coil</keyword>
<dbReference type="GO" id="GO:0016020">
    <property type="term" value="C:membrane"/>
    <property type="evidence" value="ECO:0007669"/>
    <property type="project" value="UniProtKB-UniRule"/>
</dbReference>
<sequence length="484" mass="54698">MKALTYICIASLLLSISVVAQESYSNQISVEQQSIVKNGQNLDISMILNFSNLELNSQHMITLTPVLVSADNTQSKTLPPIVVNGNRRNKIVERTLKLEGTPKFDPQPFAMIHRKNNEIQKIEYKTSVPLVQWMKKGRLVLNQEITGCALCGLGKEERLLASPVLKEQFKPSYKVNYIIPEAEAIKRRDEILEIYLKYKVGSAVVLPTFDNNESELDKIASTLKNIKDNSDLSLTNIHITGFASPEGIYLTNMTLSENRAKSLAAYLQKTHNLEKGLFVLDWKGEDWDGLAKALENYEIEDKDKVLEIIKDTEILDGRERKIMELQSGKIYQALLHDLFPPLRRNTCVVNFTVKQFTIEKAKEQIKTNPKLLSLNEMYQVASSYENGTSARNETFAIAAQTFPDNPVAITNAAAILIEKNQIDEAVRKMEKIKNQLEVWNNLGIALAQSGKYDEAKEYFTKAAEKGLSEARDNLDQLNKLLEDL</sequence>
<feature type="chain" id="PRO_5012436875" evidence="4">
    <location>
        <begin position="21"/>
        <end position="484"/>
    </location>
</feature>
<evidence type="ECO:0000259" key="5">
    <source>
        <dbReference type="PROSITE" id="PS51123"/>
    </source>
</evidence>
<dbReference type="InterPro" id="IPR036737">
    <property type="entry name" value="OmpA-like_sf"/>
</dbReference>
<name>A0A1T5EYT5_9BACT</name>
<keyword evidence="7" id="KW-1185">Reference proteome</keyword>
<evidence type="ECO:0000256" key="2">
    <source>
        <dbReference type="PROSITE-ProRule" id="PRU00473"/>
    </source>
</evidence>
<dbReference type="Gene3D" id="1.25.40.10">
    <property type="entry name" value="Tetratricopeptide repeat domain"/>
    <property type="match status" value="1"/>
</dbReference>
<reference evidence="7" key="1">
    <citation type="submission" date="2017-02" db="EMBL/GenBank/DDBJ databases">
        <authorList>
            <person name="Varghese N."/>
            <person name="Submissions S."/>
        </authorList>
    </citation>
    <scope>NUCLEOTIDE SEQUENCE [LARGE SCALE GENOMIC DNA]</scope>
    <source>
        <strain evidence="7">DSM 24967</strain>
    </source>
</reference>
<keyword evidence="4" id="KW-0732">Signal</keyword>
<dbReference type="RefSeq" id="WP_079684579.1">
    <property type="nucleotide sequence ID" value="NZ_FUYQ01000034.1"/>
</dbReference>
<feature type="domain" description="OmpA-like" evidence="5">
    <location>
        <begin position="185"/>
        <end position="312"/>
    </location>
</feature>
<dbReference type="PROSITE" id="PS50005">
    <property type="entry name" value="TPR"/>
    <property type="match status" value="1"/>
</dbReference>
<protein>
    <submittedName>
        <fullName evidence="6">Tetratricopeptide repeat-containing protein</fullName>
    </submittedName>
</protein>
<feature type="repeat" description="TPR" evidence="1">
    <location>
        <begin position="436"/>
        <end position="469"/>
    </location>
</feature>
<accession>A0A1T5EYT5</accession>
<dbReference type="Pfam" id="PF00515">
    <property type="entry name" value="TPR_1"/>
    <property type="match status" value="1"/>
</dbReference>
<evidence type="ECO:0000256" key="4">
    <source>
        <dbReference type="SAM" id="SignalP"/>
    </source>
</evidence>
<dbReference type="InterPro" id="IPR019734">
    <property type="entry name" value="TPR_rpt"/>
</dbReference>
<dbReference type="EMBL" id="FUYQ01000034">
    <property type="protein sequence ID" value="SKB89038.1"/>
    <property type="molecule type" value="Genomic_DNA"/>
</dbReference>
<dbReference type="InterPro" id="IPR006665">
    <property type="entry name" value="OmpA-like"/>
</dbReference>
<gene>
    <name evidence="6" type="ORF">SAMN05660349_03215</name>
</gene>